<dbReference type="PANTHER" id="PTHR30087">
    <property type="entry name" value="INNER MEMBRANE PROTEIN"/>
    <property type="match status" value="1"/>
</dbReference>
<evidence type="ECO:0000259" key="1">
    <source>
        <dbReference type="Pfam" id="PF08349"/>
    </source>
</evidence>
<organism evidence="2">
    <name type="scientific">Staphylothermus marinus</name>
    <dbReference type="NCBI Taxonomy" id="2280"/>
    <lineage>
        <taxon>Archaea</taxon>
        <taxon>Thermoproteota</taxon>
        <taxon>Thermoprotei</taxon>
        <taxon>Desulfurococcales</taxon>
        <taxon>Desulfurococcaceae</taxon>
        <taxon>Staphylothermus</taxon>
    </lineage>
</organism>
<gene>
    <name evidence="2" type="ORF">ENU20_04355</name>
</gene>
<feature type="domain" description="DUF1722" evidence="1">
    <location>
        <begin position="210"/>
        <end position="326"/>
    </location>
</feature>
<dbReference type="InterPro" id="IPR007553">
    <property type="entry name" value="2-thiour_desulf"/>
</dbReference>
<dbReference type="EMBL" id="DTBP01000032">
    <property type="protein sequence ID" value="HGQ74288.1"/>
    <property type="molecule type" value="Genomic_DNA"/>
</dbReference>
<evidence type="ECO:0000313" key="2">
    <source>
        <dbReference type="EMBL" id="HGQ74288.1"/>
    </source>
</evidence>
<dbReference type="AlphaFoldDB" id="A0A7C4NPL6"/>
<proteinExistence type="predicted"/>
<sequence length="335" mass="39368">MIKFIIYNSAFVIKYTCIVRTMFQYVKPIVLISMCLGFKPVRFDGNVIYDSFIEVLKKYINPIPVCPEIGVGLGVPRNPLVLYEENGVLNLVDVVSGVSYTERMKLFFDSLKNRYYFDGVLLKSASPSCGVGDAKVYGPGRRVVRKTDGLFTRFVRESYPCIPLESEKRLYNYEIRVRFLTKLFTIADFRTTINNLVSREDLVDFHKRNKYIIMLHSNSGLKNLGRIIASRKSMSIEELIEKYSVEFMKTMCRNPGRGSYTNVFIHIYGHLKEEMELQERRYVLDLITRFKKGYENLRTIMMYFRGFIHRFRNKYLEESRFLNPYPDELDTFIHG</sequence>
<dbReference type="Pfam" id="PF04463">
    <property type="entry name" value="2-thiour_desulf"/>
    <property type="match status" value="1"/>
</dbReference>
<accession>A0A7C4NPL6</accession>
<name>A0A7C4NPL6_STAMA</name>
<protein>
    <submittedName>
        <fullName evidence="2">DUF1722 domain-containing protein</fullName>
    </submittedName>
</protein>
<dbReference type="PANTHER" id="PTHR30087:SF0">
    <property type="entry name" value="INNER MEMBRANE PROTEIN"/>
    <property type="match status" value="1"/>
</dbReference>
<dbReference type="InterPro" id="IPR013560">
    <property type="entry name" value="DUF1722"/>
</dbReference>
<dbReference type="Pfam" id="PF08349">
    <property type="entry name" value="DUF1722"/>
    <property type="match status" value="1"/>
</dbReference>
<comment type="caution">
    <text evidence="2">The sequence shown here is derived from an EMBL/GenBank/DDBJ whole genome shotgun (WGS) entry which is preliminary data.</text>
</comment>
<reference evidence="2" key="1">
    <citation type="journal article" date="2020" name="mSystems">
        <title>Genome- and Community-Level Interaction Insights into Carbon Utilization and Element Cycling Functions of Hydrothermarchaeota in Hydrothermal Sediment.</title>
        <authorList>
            <person name="Zhou Z."/>
            <person name="Liu Y."/>
            <person name="Xu W."/>
            <person name="Pan J."/>
            <person name="Luo Z.H."/>
            <person name="Li M."/>
        </authorList>
    </citation>
    <scope>NUCLEOTIDE SEQUENCE [LARGE SCALE GENOMIC DNA]</scope>
    <source>
        <strain evidence="2">SpSt-648</strain>
    </source>
</reference>